<dbReference type="InterPro" id="IPR050631">
    <property type="entry name" value="PheA/TfdB_FAD_monoxygenase"/>
</dbReference>
<dbReference type="GO" id="GO:0016491">
    <property type="term" value="F:oxidoreductase activity"/>
    <property type="evidence" value="ECO:0007669"/>
    <property type="project" value="UniProtKB-KW"/>
</dbReference>
<dbReference type="PANTHER" id="PTHR43476:SF4">
    <property type="entry name" value="BLR0106 PROTEIN"/>
    <property type="match status" value="1"/>
</dbReference>
<feature type="region of interest" description="Disordered" evidence="3">
    <location>
        <begin position="916"/>
        <end position="936"/>
    </location>
</feature>
<feature type="compositionally biased region" description="Low complexity" evidence="3">
    <location>
        <begin position="916"/>
        <end position="930"/>
    </location>
</feature>
<evidence type="ECO:0000313" key="5">
    <source>
        <dbReference type="Proteomes" id="UP000663882"/>
    </source>
</evidence>
<dbReference type="Gene3D" id="3.50.50.60">
    <property type="entry name" value="FAD/NAD(P)-binding domain"/>
    <property type="match status" value="2"/>
</dbReference>
<keyword evidence="2" id="KW-0520">NAD</keyword>
<dbReference type="PANTHER" id="PTHR43476">
    <property type="entry name" value="3-(3-HYDROXY-PHENYL)PROPIONATE/3-HYDROXYCINNAMIC ACID HYDROXYLASE"/>
    <property type="match status" value="1"/>
</dbReference>
<feature type="region of interest" description="Disordered" evidence="3">
    <location>
        <begin position="300"/>
        <end position="319"/>
    </location>
</feature>
<reference evidence="4" key="1">
    <citation type="submission" date="2021-02" db="EMBL/GenBank/DDBJ databases">
        <authorList>
            <person name="Nowell W R."/>
        </authorList>
    </citation>
    <scope>NUCLEOTIDE SEQUENCE</scope>
</reference>
<name>A0A814CM23_9BILA</name>
<dbReference type="InterPro" id="IPR036188">
    <property type="entry name" value="FAD/NAD-bd_sf"/>
</dbReference>
<protein>
    <submittedName>
        <fullName evidence="4">Uncharacterized protein</fullName>
    </submittedName>
</protein>
<evidence type="ECO:0000256" key="2">
    <source>
        <dbReference type="ARBA" id="ARBA00023027"/>
    </source>
</evidence>
<keyword evidence="1" id="KW-0560">Oxidoreductase</keyword>
<gene>
    <name evidence="4" type="ORF">RFH988_LOCUS11318</name>
</gene>
<dbReference type="Proteomes" id="UP000663882">
    <property type="component" value="Unassembled WGS sequence"/>
</dbReference>
<comment type="caution">
    <text evidence="4">The sequence shown here is derived from an EMBL/GenBank/DDBJ whole genome shotgun (WGS) entry which is preliminary data.</text>
</comment>
<evidence type="ECO:0000313" key="4">
    <source>
        <dbReference type="EMBL" id="CAF0945209.1"/>
    </source>
</evidence>
<dbReference type="Gene3D" id="3.30.9.10">
    <property type="entry name" value="D-Amino Acid Oxidase, subunit A, domain 2"/>
    <property type="match status" value="2"/>
</dbReference>
<evidence type="ECO:0000256" key="3">
    <source>
        <dbReference type="SAM" id="MobiDB-lite"/>
    </source>
</evidence>
<organism evidence="4 5">
    <name type="scientific">Rotaria sordida</name>
    <dbReference type="NCBI Taxonomy" id="392033"/>
    <lineage>
        <taxon>Eukaryota</taxon>
        <taxon>Metazoa</taxon>
        <taxon>Spiralia</taxon>
        <taxon>Gnathifera</taxon>
        <taxon>Rotifera</taxon>
        <taxon>Eurotatoria</taxon>
        <taxon>Bdelloidea</taxon>
        <taxon>Philodinida</taxon>
        <taxon>Philodinidae</taxon>
        <taxon>Rotaria</taxon>
    </lineage>
</organism>
<dbReference type="OrthoDB" id="10045821at2759"/>
<dbReference type="EMBL" id="CAJNOO010000446">
    <property type="protein sequence ID" value="CAF0945209.1"/>
    <property type="molecule type" value="Genomic_DNA"/>
</dbReference>
<dbReference type="SUPFAM" id="SSF51905">
    <property type="entry name" value="FAD/NAD(P)-binding domain"/>
    <property type="match status" value="2"/>
</dbReference>
<accession>A0A814CM23</accession>
<proteinExistence type="predicted"/>
<sequence>MASTVSSPLVVVVSGGGPVGLTFSLNLTMMMGKHAKIIIYEGRWFVDEHGVTRCQGEEEGNTRRDQVVTLQDHVINQMPSFIQEGLFQNINERVWPTSRNIPIREVEDRLFDLIQPFVQNGQVELIPEQLNEQSNHLIEGNFDVLVGADGSNSFVRRYCNIKMISEGIEYACGVAYDIPQDVILSHEPLHQALNCILTISQTRYLVNSSTSRRGYLNIRLIHNEYEELSECLQKFQKYNESLDLLDYNKYPQSPVWSIVRQGLEFFKIPAEYVFRVVPIKIDVRHASIVVRELRFEINKTQQRTSSSNDSTSTIENASGSEKKQFKTMLACLVGDAAMNVHFWPGRGMNSGMKAAMALARNILRSCTSKISPHSIEVRIPLRFLDFLDYEGFMARLRAREQQGRSLRVLVDPIDASVEEAYTYAHLIPCYNTYKRKLNEKLKETRQRLEERFDWPHQTTLVTDEELQYACNRISLHAVAQLSLANPWPTREMSGIEVLVEDTFPFKQEQFLSVPTIGEATSVHAPSSIVRQRFLILWIVGDTMSGNTKNIIDSIRSSPNFVDPSTTTVAKTTNQLLNSSMEGFHKLHVVHTIKEAQNWINDNCESLRQQDILFKVITTWSLNKEKTAIDVIRAVRADGSRVPVLIYTNEHEEIQSALEFPNVIATDMKFELYEFVGINQETQWDPGCPVSPSNNSTNISEGLFQKINERVWPTSRNIPIREVEDRLFDLIQPFVRNGQVELIPEQLNEQSKHLIEGNFDVLVGADGSDSFVRHYCNIKMISEGIEYACGVAYNIPQDVIPSDEPLHQALNCILTISQTRYLVNSSTSRRGYLNIRLIPNEYEELSECLQKFQSCNESLDLLDYNKCPQSPIWSIVRQGLEFFKIPAKYVFRVVPIKIDVRYAPIVVRELRFEINKTQQTTSSSSNDSTSTIEKASGSEKKQFKTMLACLVGDAAMSVHFWPGRGMNSGMKAAMALARNILRSCTSKISPHSIEGFMARLRAREQQGRSLRVLVDPIDASVEEAYTYAHLNHCYYRYTKELNEKLKETRQRLEERFDWPHQTRPVTDEELQDACNRISHNAVAQLSLANPWPTREMSGIEVLVEDTFPFNQQQFLPVPTMSKVTSDRSPSIIVRHRFLILWIVGDTMSENIKQIIDSIQVSPNFANPSTTTVTKTINQLQNSSMEGFHKLHVVHTIEEAQKWMKENRESLRRQDTLFKVITTWSLNKEKTAVNAIRAVRADVPRVPVLIYTHKCEEIQSALEFPNVIATDMAFELYEFVGINHETQWNEGCPVSPSNNSTNISVDCLCGYAPALS</sequence>
<evidence type="ECO:0000256" key="1">
    <source>
        <dbReference type="ARBA" id="ARBA00023002"/>
    </source>
</evidence>